<dbReference type="GeneID" id="93586515"/>
<reference evidence="4 5" key="1">
    <citation type="submission" date="2019-01" db="EMBL/GenBank/DDBJ databases">
        <title>Intercellular communication is required for trap formation in the nematode-trapping fungus Duddingtonia flagrans.</title>
        <authorList>
            <person name="Youssar L."/>
            <person name="Wernet V."/>
            <person name="Hensel N."/>
            <person name="Hildebrandt H.-G."/>
            <person name="Fischer R."/>
        </authorList>
    </citation>
    <scope>NUCLEOTIDE SEQUENCE [LARGE SCALE GENOMIC DNA]</scope>
    <source>
        <strain evidence="4 5">CBS H-5679</strain>
    </source>
</reference>
<evidence type="ECO:0000259" key="3">
    <source>
        <dbReference type="Pfam" id="PF01370"/>
    </source>
</evidence>
<feature type="domain" description="NAD-dependent epimerase/dehydratase" evidence="3">
    <location>
        <begin position="105"/>
        <end position="312"/>
    </location>
</feature>
<keyword evidence="5" id="KW-1185">Reference proteome</keyword>
<dbReference type="Gene3D" id="3.40.50.720">
    <property type="entry name" value="NAD(P)-binding Rossmann-like Domain"/>
    <property type="match status" value="1"/>
</dbReference>
<keyword evidence="1" id="KW-0560">Oxidoreductase</keyword>
<dbReference type="Pfam" id="PF01370">
    <property type="entry name" value="Epimerase"/>
    <property type="match status" value="1"/>
</dbReference>
<dbReference type="SUPFAM" id="SSF51735">
    <property type="entry name" value="NAD(P)-binding Rossmann-fold domains"/>
    <property type="match status" value="1"/>
</dbReference>
<proteinExistence type="inferred from homology"/>
<dbReference type="EMBL" id="SAEB01000006">
    <property type="protein sequence ID" value="RVD85902.1"/>
    <property type="molecule type" value="Genomic_DNA"/>
</dbReference>
<dbReference type="RefSeq" id="XP_067491446.1">
    <property type="nucleotide sequence ID" value="XM_067633260.1"/>
</dbReference>
<evidence type="ECO:0000256" key="2">
    <source>
        <dbReference type="ARBA" id="ARBA00023445"/>
    </source>
</evidence>
<protein>
    <recommendedName>
        <fullName evidence="3">NAD-dependent epimerase/dehydratase domain-containing protein</fullName>
    </recommendedName>
</protein>
<dbReference type="InterPro" id="IPR050425">
    <property type="entry name" value="NAD(P)_dehydrat-like"/>
</dbReference>
<dbReference type="STRING" id="97331.A0A437A403"/>
<dbReference type="Proteomes" id="UP000283090">
    <property type="component" value="Unassembled WGS sequence"/>
</dbReference>
<accession>A0A437A403</accession>
<dbReference type="PANTHER" id="PTHR10366:SF579">
    <property type="entry name" value="3-BETA HYDROXYSTEROID DEHYDROGENASE_ISOMERASE FAMILY PROTEIN (AFU_ORTHOLOGUE AFUA_3G02250)"/>
    <property type="match status" value="1"/>
</dbReference>
<comment type="similarity">
    <text evidence="2">Belongs to the NAD(P)-dependent epimerase/dehydratase family. Dihydroflavonol-4-reductase subfamily.</text>
</comment>
<dbReference type="OrthoDB" id="2735536at2759"/>
<dbReference type="VEuPathDB" id="FungiDB:DFL_004204"/>
<gene>
    <name evidence="4" type="ORF">DFL_004204</name>
</gene>
<evidence type="ECO:0000313" key="4">
    <source>
        <dbReference type="EMBL" id="RVD85902.1"/>
    </source>
</evidence>
<name>A0A437A403_ARTFL</name>
<dbReference type="InterPro" id="IPR001509">
    <property type="entry name" value="Epimerase_deHydtase"/>
</dbReference>
<dbReference type="GO" id="GO:0016616">
    <property type="term" value="F:oxidoreductase activity, acting on the CH-OH group of donors, NAD or NADP as acceptor"/>
    <property type="evidence" value="ECO:0007669"/>
    <property type="project" value="TreeGrafter"/>
</dbReference>
<evidence type="ECO:0000256" key="1">
    <source>
        <dbReference type="ARBA" id="ARBA00023002"/>
    </source>
</evidence>
<evidence type="ECO:0000313" key="5">
    <source>
        <dbReference type="Proteomes" id="UP000283090"/>
    </source>
</evidence>
<organism evidence="4 5">
    <name type="scientific">Arthrobotrys flagrans</name>
    <name type="common">Nematode-trapping fungus</name>
    <name type="synonym">Trichothecium flagrans</name>
    <dbReference type="NCBI Taxonomy" id="97331"/>
    <lineage>
        <taxon>Eukaryota</taxon>
        <taxon>Fungi</taxon>
        <taxon>Dikarya</taxon>
        <taxon>Ascomycota</taxon>
        <taxon>Pezizomycotina</taxon>
        <taxon>Orbiliomycetes</taxon>
        <taxon>Orbiliales</taxon>
        <taxon>Orbiliaceae</taxon>
        <taxon>Arthrobotrys</taxon>
    </lineage>
</organism>
<comment type="caution">
    <text evidence="4">The sequence shown here is derived from an EMBL/GenBank/DDBJ whole genome shotgun (WGS) entry which is preliminary data.</text>
</comment>
<dbReference type="PANTHER" id="PTHR10366">
    <property type="entry name" value="NAD DEPENDENT EPIMERASE/DEHYDRATASE"/>
    <property type="match status" value="1"/>
</dbReference>
<sequence>MGIHVILKHYTVFPLARSNRKFQNVLFLRCVTSNFGGKARSQFLLNVKLEIPSGPPFSNSLLRNYSNGLLDSFRLFHQELTSLTVREFDFNLSTSTLLEMPPSYILTTGATGFIGAHVVSRLLAKGIRVRGTYRSQKKVDTITTHFRTLYGDKVDTLLDFVYTGDLAAPGCFDEALKGGIDAVIHCASPLNFTLNPIEIIDPAISGTKSLLASITSTPSTKKLVVLSSFAAVVDEFNKGLGPDVEYTAQDWNPITYEQGLSELRHSYLASKTLSEKEVWGWKEGEGKGVGVVSLCPPLVFGPIAHPVEKISELNSSNAELWFLTTGFSPLPLSPVPAWVSIHDLTAALITAALDDSITDKRYTIASPEPFSSQLAADSFRELFDWAKDRVTEGEPGKYPEVSKLEGEIAREELLGGREYVGWKETLAEAVGQFKEVEDGEKAK</sequence>
<dbReference type="AlphaFoldDB" id="A0A437A403"/>
<dbReference type="InterPro" id="IPR036291">
    <property type="entry name" value="NAD(P)-bd_dom_sf"/>
</dbReference>